<accession>A0A511AYU2</accession>
<proteinExistence type="predicted"/>
<keyword evidence="2" id="KW-1185">Reference proteome</keyword>
<protein>
    <submittedName>
        <fullName evidence="1">Uncharacterized protein</fullName>
    </submittedName>
</protein>
<comment type="caution">
    <text evidence="1">The sequence shown here is derived from an EMBL/GenBank/DDBJ whole genome shotgun (WGS) entry which is preliminary data.</text>
</comment>
<reference evidence="1 2" key="1">
    <citation type="submission" date="2019-07" db="EMBL/GenBank/DDBJ databases">
        <title>Whole genome shotgun sequence of Gluconobacter wancherniae NBRC 103581.</title>
        <authorList>
            <person name="Hosoyama A."/>
            <person name="Uohara A."/>
            <person name="Ohji S."/>
            <person name="Ichikawa N."/>
        </authorList>
    </citation>
    <scope>NUCLEOTIDE SEQUENCE [LARGE SCALE GENOMIC DNA]</scope>
    <source>
        <strain evidence="1 2">NBRC 103581</strain>
    </source>
</reference>
<dbReference type="AlphaFoldDB" id="A0A511AYU2"/>
<dbReference type="EMBL" id="BJUZ01000001">
    <property type="protein sequence ID" value="GEK93375.1"/>
    <property type="molecule type" value="Genomic_DNA"/>
</dbReference>
<evidence type="ECO:0000313" key="2">
    <source>
        <dbReference type="Proteomes" id="UP000321230"/>
    </source>
</evidence>
<gene>
    <name evidence="1" type="ORF">GWA01_11450</name>
</gene>
<organism evidence="1 2">
    <name type="scientific">Gluconobacter wancherniae NBRC 103581</name>
    <dbReference type="NCBI Taxonomy" id="656744"/>
    <lineage>
        <taxon>Bacteria</taxon>
        <taxon>Pseudomonadati</taxon>
        <taxon>Pseudomonadota</taxon>
        <taxon>Alphaproteobacteria</taxon>
        <taxon>Acetobacterales</taxon>
        <taxon>Acetobacteraceae</taxon>
        <taxon>Gluconobacter</taxon>
    </lineage>
</organism>
<evidence type="ECO:0000313" key="1">
    <source>
        <dbReference type="EMBL" id="GEK93375.1"/>
    </source>
</evidence>
<dbReference type="RefSeq" id="WP_099286662.1">
    <property type="nucleotide sequence ID" value="NZ_BEYS01000001.1"/>
</dbReference>
<sequence>MGEAMNHVPALKTATQMAVRAIGGIDAAAAVTRVGRARISEYQNRNSTTTAPVDIAIVLDEFAQEPFILQTMAHELGYNLTPIQLGHGDVAEIMEDVADKANDTMKMTIRVLADGIVTVEEAHSLGHELTKLRRVVDHALKIVRGIEKTGASA</sequence>
<dbReference type="OrthoDB" id="7268744at2"/>
<dbReference type="Proteomes" id="UP000321230">
    <property type="component" value="Unassembled WGS sequence"/>
</dbReference>
<name>A0A511AYU2_9PROT</name>